<reference evidence="2 3" key="1">
    <citation type="submission" date="2014-04" db="EMBL/GenBank/DDBJ databases">
        <authorList>
            <consortium name="DOE Joint Genome Institute"/>
            <person name="Kuo A."/>
            <person name="Kohler A."/>
            <person name="Jargeat P."/>
            <person name="Nagy L.G."/>
            <person name="Floudas D."/>
            <person name="Copeland A."/>
            <person name="Barry K.W."/>
            <person name="Cichocki N."/>
            <person name="Veneault-Fourrey C."/>
            <person name="LaButti K."/>
            <person name="Lindquist E.A."/>
            <person name="Lipzen A."/>
            <person name="Lundell T."/>
            <person name="Morin E."/>
            <person name="Murat C."/>
            <person name="Sun H."/>
            <person name="Tunlid A."/>
            <person name="Henrissat B."/>
            <person name="Grigoriev I.V."/>
            <person name="Hibbett D.S."/>
            <person name="Martin F."/>
            <person name="Nordberg H.P."/>
            <person name="Cantor M.N."/>
            <person name="Hua S.X."/>
        </authorList>
    </citation>
    <scope>NUCLEOTIDE SEQUENCE [LARGE SCALE GENOMIC DNA]</scope>
    <source>
        <strain evidence="2 3">Ve08.2h10</strain>
    </source>
</reference>
<name>A0A0D0E1C8_9AGAM</name>
<feature type="region of interest" description="Disordered" evidence="1">
    <location>
        <begin position="30"/>
        <end position="51"/>
    </location>
</feature>
<dbReference type="HOGENOM" id="CLU_1511072_0_0_1"/>
<dbReference type="Proteomes" id="UP000054538">
    <property type="component" value="Unassembled WGS sequence"/>
</dbReference>
<evidence type="ECO:0000313" key="2">
    <source>
        <dbReference type="EMBL" id="KIK97571.1"/>
    </source>
</evidence>
<protein>
    <submittedName>
        <fullName evidence="2">Uncharacterized protein</fullName>
    </submittedName>
</protein>
<dbReference type="EMBL" id="KN824929">
    <property type="protein sequence ID" value="KIK97571.1"/>
    <property type="molecule type" value="Genomic_DNA"/>
</dbReference>
<dbReference type="InParanoid" id="A0A0D0E1C8"/>
<evidence type="ECO:0000313" key="3">
    <source>
        <dbReference type="Proteomes" id="UP000054538"/>
    </source>
</evidence>
<proteinExistence type="predicted"/>
<evidence type="ECO:0000256" key="1">
    <source>
        <dbReference type="SAM" id="MobiDB-lite"/>
    </source>
</evidence>
<keyword evidence="3" id="KW-1185">Reference proteome</keyword>
<reference evidence="3" key="2">
    <citation type="submission" date="2015-01" db="EMBL/GenBank/DDBJ databases">
        <title>Evolutionary Origins and Diversification of the Mycorrhizal Mutualists.</title>
        <authorList>
            <consortium name="DOE Joint Genome Institute"/>
            <consortium name="Mycorrhizal Genomics Consortium"/>
            <person name="Kohler A."/>
            <person name="Kuo A."/>
            <person name="Nagy L.G."/>
            <person name="Floudas D."/>
            <person name="Copeland A."/>
            <person name="Barry K.W."/>
            <person name="Cichocki N."/>
            <person name="Veneault-Fourrey C."/>
            <person name="LaButti K."/>
            <person name="Lindquist E.A."/>
            <person name="Lipzen A."/>
            <person name="Lundell T."/>
            <person name="Morin E."/>
            <person name="Murat C."/>
            <person name="Riley R."/>
            <person name="Ohm R."/>
            <person name="Sun H."/>
            <person name="Tunlid A."/>
            <person name="Henrissat B."/>
            <person name="Grigoriev I.V."/>
            <person name="Hibbett D.S."/>
            <person name="Martin F."/>
        </authorList>
    </citation>
    <scope>NUCLEOTIDE SEQUENCE [LARGE SCALE GENOMIC DNA]</scope>
    <source>
        <strain evidence="3">Ve08.2h10</strain>
    </source>
</reference>
<organism evidence="2 3">
    <name type="scientific">Paxillus rubicundulus Ve08.2h10</name>
    <dbReference type="NCBI Taxonomy" id="930991"/>
    <lineage>
        <taxon>Eukaryota</taxon>
        <taxon>Fungi</taxon>
        <taxon>Dikarya</taxon>
        <taxon>Basidiomycota</taxon>
        <taxon>Agaricomycotina</taxon>
        <taxon>Agaricomycetes</taxon>
        <taxon>Agaricomycetidae</taxon>
        <taxon>Boletales</taxon>
        <taxon>Paxilineae</taxon>
        <taxon>Paxillaceae</taxon>
        <taxon>Paxillus</taxon>
    </lineage>
</organism>
<sequence length="178" mass="19182">MSNPTVRQLSWLLDEFLNVVILFTTHGDRHHPANPELRPGGHPRLREDPVGHRGRGHYMGSIHIVPPSPVCLRAFVCGAPELTCPRIVAIVTCNRASCNVVVGSPLGDVCGGKYGGEDGHGFDQVTGGSPGGTESRQSFETSAGWIFKSLVNTRGCGMAPEFHCPNDIRNRRGSPFTV</sequence>
<dbReference type="AlphaFoldDB" id="A0A0D0E1C8"/>
<accession>A0A0D0E1C8</accession>
<gene>
    <name evidence="2" type="ORF">PAXRUDRAFT_210767</name>
</gene>